<keyword evidence="4" id="KW-1185">Reference proteome</keyword>
<comment type="caution">
    <text evidence="3">The sequence shown here is derived from an EMBL/GenBank/DDBJ whole genome shotgun (WGS) entry which is preliminary data.</text>
</comment>
<protein>
    <recommendedName>
        <fullName evidence="5">Transmembrane protein</fullName>
    </recommendedName>
</protein>
<accession>A0ABR0E8Q0</accession>
<feature type="compositionally biased region" description="Basic and acidic residues" evidence="1">
    <location>
        <begin position="47"/>
        <end position="58"/>
    </location>
</feature>
<keyword evidence="2" id="KW-0812">Transmembrane</keyword>
<feature type="compositionally biased region" description="Basic and acidic residues" evidence="1">
    <location>
        <begin position="236"/>
        <end position="249"/>
    </location>
</feature>
<evidence type="ECO:0000256" key="2">
    <source>
        <dbReference type="SAM" id="Phobius"/>
    </source>
</evidence>
<evidence type="ECO:0000256" key="1">
    <source>
        <dbReference type="SAM" id="MobiDB-lite"/>
    </source>
</evidence>
<feature type="region of interest" description="Disordered" evidence="1">
    <location>
        <begin position="216"/>
        <end position="249"/>
    </location>
</feature>
<sequence>MKEARCEPASGGVVPRGTYIAGRTFGQFARATEDIYIKSFSTNGTNTEHERSDADPRPRSKKRHPPHHDDRKFLMLIDNNGCETFKACSPTCVDVVWADVPVRKRIEGFGRKGKDQNKFPEGFIPQDLMQHQVLYKRRELNTTWRPELTSPNATFPHTPWTKDSVSYVAVMDTPFEIDFEKCVSHVQRKGNSWVEVEQCHRIGWDQIPVGEFIAGFGQKKDDGKPEDATATSSAKQARDAPSDRFQDSLEPHLAPDRQWRSKTAIYRTIQFNIDRRTDNLQYDFSAGRIVSFLFEEESRGPPRTYTAFKNPRARGILFMKCTYGQPWYRLGDPDYSGDDATNTCSPIRDRFLMYWTLGYLISFFPVSYLEQAAQMVLILRTGGFAMICAMIVIFGMLLVGWAVWWVLHQLGIVRIRSLLGFRIDDDEEAMR</sequence>
<keyword evidence="2" id="KW-1133">Transmembrane helix</keyword>
<organism evidence="3 4">
    <name type="scientific">Zasmidium cellare</name>
    <name type="common">Wine cellar mold</name>
    <name type="synonym">Racodium cellare</name>
    <dbReference type="NCBI Taxonomy" id="395010"/>
    <lineage>
        <taxon>Eukaryota</taxon>
        <taxon>Fungi</taxon>
        <taxon>Dikarya</taxon>
        <taxon>Ascomycota</taxon>
        <taxon>Pezizomycotina</taxon>
        <taxon>Dothideomycetes</taxon>
        <taxon>Dothideomycetidae</taxon>
        <taxon>Mycosphaerellales</taxon>
        <taxon>Mycosphaerellaceae</taxon>
        <taxon>Zasmidium</taxon>
    </lineage>
</organism>
<evidence type="ECO:0000313" key="4">
    <source>
        <dbReference type="Proteomes" id="UP001305779"/>
    </source>
</evidence>
<feature type="transmembrane region" description="Helical" evidence="2">
    <location>
        <begin position="351"/>
        <end position="369"/>
    </location>
</feature>
<feature type="region of interest" description="Disordered" evidence="1">
    <location>
        <begin position="40"/>
        <end position="70"/>
    </location>
</feature>
<name>A0ABR0E8Q0_ZASCE</name>
<dbReference type="Proteomes" id="UP001305779">
    <property type="component" value="Unassembled WGS sequence"/>
</dbReference>
<reference evidence="3 4" key="1">
    <citation type="journal article" date="2023" name="G3 (Bethesda)">
        <title>A chromosome-level genome assembly of Zasmidium syzygii isolated from banana leaves.</title>
        <authorList>
            <person name="van Westerhoven A.C."/>
            <person name="Mehrabi R."/>
            <person name="Talebi R."/>
            <person name="Steentjes M.B.F."/>
            <person name="Corcolon B."/>
            <person name="Chong P.A."/>
            <person name="Kema G.H.J."/>
            <person name="Seidl M.F."/>
        </authorList>
    </citation>
    <scope>NUCLEOTIDE SEQUENCE [LARGE SCALE GENOMIC DNA]</scope>
    <source>
        <strain evidence="3 4">P124</strain>
    </source>
</reference>
<proteinExistence type="predicted"/>
<feature type="transmembrane region" description="Helical" evidence="2">
    <location>
        <begin position="381"/>
        <end position="407"/>
    </location>
</feature>
<dbReference type="EMBL" id="JAXOVC010000009">
    <property type="protein sequence ID" value="KAK4497458.1"/>
    <property type="molecule type" value="Genomic_DNA"/>
</dbReference>
<gene>
    <name evidence="3" type="ORF">PRZ48_011909</name>
</gene>
<evidence type="ECO:0000313" key="3">
    <source>
        <dbReference type="EMBL" id="KAK4497458.1"/>
    </source>
</evidence>
<evidence type="ECO:0008006" key="5">
    <source>
        <dbReference type="Google" id="ProtNLM"/>
    </source>
</evidence>
<feature type="compositionally biased region" description="Basic and acidic residues" evidence="1">
    <location>
        <begin position="218"/>
        <end position="227"/>
    </location>
</feature>
<keyword evidence="2" id="KW-0472">Membrane</keyword>